<organism evidence="2 3">
    <name type="scientific">Apolygus lucorum</name>
    <name type="common">Small green plant bug</name>
    <name type="synonym">Lygocoris lucorum</name>
    <dbReference type="NCBI Taxonomy" id="248454"/>
    <lineage>
        <taxon>Eukaryota</taxon>
        <taxon>Metazoa</taxon>
        <taxon>Ecdysozoa</taxon>
        <taxon>Arthropoda</taxon>
        <taxon>Hexapoda</taxon>
        <taxon>Insecta</taxon>
        <taxon>Pterygota</taxon>
        <taxon>Neoptera</taxon>
        <taxon>Paraneoptera</taxon>
        <taxon>Hemiptera</taxon>
        <taxon>Heteroptera</taxon>
        <taxon>Panheteroptera</taxon>
        <taxon>Cimicomorpha</taxon>
        <taxon>Miridae</taxon>
        <taxon>Mirini</taxon>
        <taxon>Apolygus</taxon>
    </lineage>
</organism>
<accession>A0A6A4ITL5</accession>
<dbReference type="AlphaFoldDB" id="A0A6A4ITL5"/>
<feature type="domain" description="Baculoviridae late expression factor 5 C-terminal" evidence="1">
    <location>
        <begin position="290"/>
        <end position="332"/>
    </location>
</feature>
<gene>
    <name evidence="2" type="ORF">GE061_020281</name>
</gene>
<reference evidence="2" key="1">
    <citation type="journal article" date="2021" name="Mol. Ecol. Resour.">
        <title>Apolygus lucorum genome provides insights into omnivorousness and mesophyll feeding.</title>
        <authorList>
            <person name="Liu Y."/>
            <person name="Liu H."/>
            <person name="Wang H."/>
            <person name="Huang T."/>
            <person name="Liu B."/>
            <person name="Yang B."/>
            <person name="Yin L."/>
            <person name="Li B."/>
            <person name="Zhang Y."/>
            <person name="Zhang S."/>
            <person name="Jiang F."/>
            <person name="Zhang X."/>
            <person name="Ren Y."/>
            <person name="Wang B."/>
            <person name="Wang S."/>
            <person name="Lu Y."/>
            <person name="Wu K."/>
            <person name="Fan W."/>
            <person name="Wang G."/>
        </authorList>
    </citation>
    <scope>NUCLEOTIDE SEQUENCE</scope>
    <source>
        <strain evidence="2">12Hb</strain>
    </source>
</reference>
<proteinExistence type="predicted"/>
<protein>
    <recommendedName>
        <fullName evidence="1">Baculoviridae late expression factor 5 C-terminal domain-containing protein</fullName>
    </recommendedName>
</protein>
<keyword evidence="3" id="KW-1185">Reference proteome</keyword>
<dbReference type="SUPFAM" id="SSF57783">
    <property type="entry name" value="Zinc beta-ribbon"/>
    <property type="match status" value="1"/>
</dbReference>
<comment type="caution">
    <text evidence="2">The sequence shown here is derived from an EMBL/GenBank/DDBJ whole genome shotgun (WGS) entry which is preliminary data.</text>
</comment>
<dbReference type="EMBL" id="WIXP02000106">
    <property type="protein sequence ID" value="KAF6197366.1"/>
    <property type="molecule type" value="Genomic_DNA"/>
</dbReference>
<dbReference type="Pfam" id="PF11792">
    <property type="entry name" value="Baculo_LEF5_C"/>
    <property type="match status" value="1"/>
</dbReference>
<dbReference type="Proteomes" id="UP000466442">
    <property type="component" value="Unassembled WGS sequence"/>
</dbReference>
<sequence>MSLSLLPLQLSQPRHLNPLPWFHNHEQHRRYMFYPSNKFDVSTPDFFLTSKWKNNTNYAYVKQMYEDWDDYVNRAISDSSPREREKMTTATNRYLLSCPCFALMRFKIARMDNFCGLTSLHVLNTFPLKNDYFDTGICRETERDNALFLFSVGLITPQVTWLLRLVTPASVQFKKAHEFKTKKKLSKDRIKRHLSNTPVVDLHRRYETELSEHIQHTLASPTSSLPKNKTFKLLSLANKLQFAQQHNSKWKLDDIWYLKYRKNVDSANKRTFAECWASVLQNTFEWKRDSVNNSTISQKWNKCQHVDVITTYEQRRSGDEVMTQIKKCLKCNRYL</sequence>
<evidence type="ECO:0000259" key="1">
    <source>
        <dbReference type="Pfam" id="PF11792"/>
    </source>
</evidence>
<evidence type="ECO:0000313" key="3">
    <source>
        <dbReference type="Proteomes" id="UP000466442"/>
    </source>
</evidence>
<dbReference type="InterPro" id="IPR021758">
    <property type="entry name" value="Baculo_LEF5_C"/>
</dbReference>
<evidence type="ECO:0000313" key="2">
    <source>
        <dbReference type="EMBL" id="KAF6197366.1"/>
    </source>
</evidence>
<name>A0A6A4ITL5_APOLU</name>